<dbReference type="Pfam" id="PF03645">
    <property type="entry name" value="Tctex-1"/>
    <property type="match status" value="1"/>
</dbReference>
<dbReference type="GO" id="GO:0045505">
    <property type="term" value="F:dynein intermediate chain binding"/>
    <property type="evidence" value="ECO:0007669"/>
    <property type="project" value="TreeGrafter"/>
</dbReference>
<dbReference type="InterPro" id="IPR005334">
    <property type="entry name" value="Tctex-1-like"/>
</dbReference>
<reference evidence="3 4" key="1">
    <citation type="journal article" date="2018" name="Proc. R. Soc. B">
        <title>A non-coding region near Follistatin controls head colour polymorphism in the Gouldian finch.</title>
        <authorList>
            <person name="Toomey M.B."/>
            <person name="Marques C.I."/>
            <person name="Andrade P."/>
            <person name="Araujo P.M."/>
            <person name="Sabatino S."/>
            <person name="Gazda M.A."/>
            <person name="Afonso S."/>
            <person name="Lopes R.J."/>
            <person name="Corbo J.C."/>
            <person name="Carneiro M."/>
        </authorList>
    </citation>
    <scope>NUCLEOTIDE SEQUENCE [LARGE SCALE GENOMIC DNA]</scope>
    <source>
        <strain evidence="3">Red01</strain>
        <tissue evidence="3">Muscle</tissue>
    </source>
</reference>
<comment type="similarity">
    <text evidence="1">Belongs to the dynein light chain Tctex-type family.</text>
</comment>
<feature type="region of interest" description="Disordered" evidence="2">
    <location>
        <begin position="45"/>
        <end position="75"/>
    </location>
</feature>
<evidence type="ECO:0000256" key="1">
    <source>
        <dbReference type="ARBA" id="ARBA00005361"/>
    </source>
</evidence>
<accession>A0A3L8SPP6</accession>
<sequence length="241" mass="26167">MAQNSPGDLQCRIATLHLQGAQQATPMAEQPVPEAALLAQVLAAANSEAPSRRTTRRGSQPPARGTEDSKAPALLSRRNSILSRRSSFGMVPGSRRPSIGPWMFHRHVSFSGLPILQPILKTRLENTYRMGPDKGCKFDAERVRRVLEGTLARALGTSVYSPQGSAPLAQSLTELLQNQAKEVVPPRYKLVCHVVLGQQGQQSLLVASRGLWDPETDSFASATFSNASLFAVATVYGLYFE</sequence>
<keyword evidence="4" id="KW-1185">Reference proteome</keyword>
<dbReference type="OrthoDB" id="10260741at2759"/>
<dbReference type="AlphaFoldDB" id="A0A3L8SPP6"/>
<dbReference type="CDD" id="cd21461">
    <property type="entry name" value="DLC-like_TCTEX1D4"/>
    <property type="match status" value="1"/>
</dbReference>
<dbReference type="GO" id="GO:0005737">
    <property type="term" value="C:cytoplasm"/>
    <property type="evidence" value="ECO:0007669"/>
    <property type="project" value="TreeGrafter"/>
</dbReference>
<evidence type="ECO:0000313" key="3">
    <source>
        <dbReference type="EMBL" id="RLW05984.1"/>
    </source>
</evidence>
<proteinExistence type="inferred from homology"/>
<dbReference type="PANTHER" id="PTHR21255">
    <property type="entry name" value="T-COMPLEX-ASSOCIATED-TESTIS-EXPRESSED 1/ DYNEIN LIGHT CHAIN"/>
    <property type="match status" value="1"/>
</dbReference>
<evidence type="ECO:0008006" key="5">
    <source>
        <dbReference type="Google" id="ProtNLM"/>
    </source>
</evidence>
<gene>
    <name evidence="3" type="ORF">DV515_00004812</name>
</gene>
<dbReference type="Gene3D" id="3.30.1140.40">
    <property type="entry name" value="Tctex-1"/>
    <property type="match status" value="1"/>
</dbReference>
<dbReference type="EMBL" id="QUSF01000010">
    <property type="protein sequence ID" value="RLW05984.1"/>
    <property type="molecule type" value="Genomic_DNA"/>
</dbReference>
<evidence type="ECO:0000256" key="2">
    <source>
        <dbReference type="SAM" id="MobiDB-lite"/>
    </source>
</evidence>
<name>A0A3L8SPP6_CHLGU</name>
<dbReference type="GO" id="GO:0007018">
    <property type="term" value="P:microtubule-based movement"/>
    <property type="evidence" value="ECO:0007669"/>
    <property type="project" value="TreeGrafter"/>
</dbReference>
<dbReference type="PANTHER" id="PTHR21255:SF55">
    <property type="entry name" value="DYNEIN LIGHT CHAIN TCTEX-TYPE 4"/>
    <property type="match status" value="1"/>
</dbReference>
<dbReference type="Proteomes" id="UP000276834">
    <property type="component" value="Unassembled WGS sequence"/>
</dbReference>
<protein>
    <recommendedName>
        <fullName evidence="5">TC1D4 protein</fullName>
    </recommendedName>
</protein>
<evidence type="ECO:0000313" key="4">
    <source>
        <dbReference type="Proteomes" id="UP000276834"/>
    </source>
</evidence>
<dbReference type="STRING" id="44316.ENSEGOP00005021336"/>
<comment type="caution">
    <text evidence="3">The sequence shown here is derived from an EMBL/GenBank/DDBJ whole genome shotgun (WGS) entry which is preliminary data.</text>
</comment>
<dbReference type="InterPro" id="IPR038586">
    <property type="entry name" value="Tctex-1-like_sf"/>
</dbReference>
<dbReference type="GO" id="GO:0005868">
    <property type="term" value="C:cytoplasmic dynein complex"/>
    <property type="evidence" value="ECO:0007669"/>
    <property type="project" value="TreeGrafter"/>
</dbReference>
<organism evidence="3 4">
    <name type="scientific">Chloebia gouldiae</name>
    <name type="common">Gouldian finch</name>
    <name type="synonym">Erythrura gouldiae</name>
    <dbReference type="NCBI Taxonomy" id="44316"/>
    <lineage>
        <taxon>Eukaryota</taxon>
        <taxon>Metazoa</taxon>
        <taxon>Chordata</taxon>
        <taxon>Craniata</taxon>
        <taxon>Vertebrata</taxon>
        <taxon>Euteleostomi</taxon>
        <taxon>Archelosauria</taxon>
        <taxon>Archosauria</taxon>
        <taxon>Dinosauria</taxon>
        <taxon>Saurischia</taxon>
        <taxon>Theropoda</taxon>
        <taxon>Coelurosauria</taxon>
        <taxon>Aves</taxon>
        <taxon>Neognathae</taxon>
        <taxon>Neoaves</taxon>
        <taxon>Telluraves</taxon>
        <taxon>Australaves</taxon>
        <taxon>Passeriformes</taxon>
        <taxon>Passeroidea</taxon>
        <taxon>Passeridae</taxon>
        <taxon>Chloebia</taxon>
    </lineage>
</organism>